<accession>A0A2T0QCF0</accession>
<dbReference type="OrthoDB" id="4294436at2"/>
<dbReference type="EMBL" id="PVZC01000001">
    <property type="protein sequence ID" value="PRY01626.1"/>
    <property type="molecule type" value="Genomic_DNA"/>
</dbReference>
<evidence type="ECO:0000259" key="3">
    <source>
        <dbReference type="PROSITE" id="PS50075"/>
    </source>
</evidence>
<evidence type="ECO:0000313" key="5">
    <source>
        <dbReference type="Proteomes" id="UP000237846"/>
    </source>
</evidence>
<evidence type="ECO:0000313" key="4">
    <source>
        <dbReference type="EMBL" id="PRY01626.1"/>
    </source>
</evidence>
<keyword evidence="2" id="KW-0597">Phosphoprotein</keyword>
<keyword evidence="1" id="KW-0596">Phosphopantetheine</keyword>
<feature type="domain" description="Carrier" evidence="3">
    <location>
        <begin position="20"/>
        <end position="94"/>
    </location>
</feature>
<proteinExistence type="predicted"/>
<dbReference type="AlphaFoldDB" id="A0A2T0QCF0"/>
<gene>
    <name evidence="4" type="ORF">CLV72_101209</name>
</gene>
<dbReference type="InterPro" id="IPR006162">
    <property type="entry name" value="Ppantetheine_attach_site"/>
</dbReference>
<evidence type="ECO:0000256" key="1">
    <source>
        <dbReference type="ARBA" id="ARBA00022450"/>
    </source>
</evidence>
<evidence type="ECO:0000256" key="2">
    <source>
        <dbReference type="ARBA" id="ARBA00022553"/>
    </source>
</evidence>
<sequence>MKHKAAVTQQESTATEAEREATFGILREICVSILTVRPEEVTPEVSLRDGLGADSLDFAELSMALEDHGVVLSEEDVRSVDTVADLMDIVLRAPGRKVSA</sequence>
<dbReference type="SUPFAM" id="SSF47336">
    <property type="entry name" value="ACP-like"/>
    <property type="match status" value="1"/>
</dbReference>
<dbReference type="Proteomes" id="UP000237846">
    <property type="component" value="Unassembled WGS sequence"/>
</dbReference>
<organism evidence="4 5">
    <name type="scientific">Allonocardiopsis opalescens</name>
    <dbReference type="NCBI Taxonomy" id="1144618"/>
    <lineage>
        <taxon>Bacteria</taxon>
        <taxon>Bacillati</taxon>
        <taxon>Actinomycetota</taxon>
        <taxon>Actinomycetes</taxon>
        <taxon>Streptosporangiales</taxon>
        <taxon>Allonocardiopsis</taxon>
    </lineage>
</organism>
<dbReference type="InterPro" id="IPR036736">
    <property type="entry name" value="ACP-like_sf"/>
</dbReference>
<dbReference type="PROSITE" id="PS00012">
    <property type="entry name" value="PHOSPHOPANTETHEINE"/>
    <property type="match status" value="1"/>
</dbReference>
<comment type="caution">
    <text evidence="4">The sequence shown here is derived from an EMBL/GenBank/DDBJ whole genome shotgun (WGS) entry which is preliminary data.</text>
</comment>
<dbReference type="RefSeq" id="WP_106237650.1">
    <property type="nucleotide sequence ID" value="NZ_PVZC01000001.1"/>
</dbReference>
<dbReference type="InterPro" id="IPR009081">
    <property type="entry name" value="PP-bd_ACP"/>
</dbReference>
<protein>
    <submittedName>
        <fullName evidence="4">Acyl carrier protein</fullName>
    </submittedName>
</protein>
<dbReference type="Gene3D" id="1.10.1200.10">
    <property type="entry name" value="ACP-like"/>
    <property type="match status" value="1"/>
</dbReference>
<dbReference type="Pfam" id="PF00550">
    <property type="entry name" value="PP-binding"/>
    <property type="match status" value="1"/>
</dbReference>
<dbReference type="PROSITE" id="PS50075">
    <property type="entry name" value="CARRIER"/>
    <property type="match status" value="1"/>
</dbReference>
<keyword evidence="5" id="KW-1185">Reference proteome</keyword>
<reference evidence="4 5" key="1">
    <citation type="submission" date="2018-03" db="EMBL/GenBank/DDBJ databases">
        <title>Genomic Encyclopedia of Archaeal and Bacterial Type Strains, Phase II (KMG-II): from individual species to whole genera.</title>
        <authorList>
            <person name="Goeker M."/>
        </authorList>
    </citation>
    <scope>NUCLEOTIDE SEQUENCE [LARGE SCALE GENOMIC DNA]</scope>
    <source>
        <strain evidence="4 5">DSM 45601</strain>
    </source>
</reference>
<name>A0A2T0QCF0_9ACTN</name>